<dbReference type="HAMAP" id="MF_00514">
    <property type="entry name" value="Ribosomal_bL35"/>
    <property type="match status" value="1"/>
</dbReference>
<evidence type="ECO:0000256" key="5">
    <source>
        <dbReference type="RuleBase" id="RU000568"/>
    </source>
</evidence>
<evidence type="ECO:0000256" key="4">
    <source>
        <dbReference type="HAMAP-Rule" id="MF_00514"/>
    </source>
</evidence>
<dbReference type="PROSITE" id="PS00936">
    <property type="entry name" value="RIBOSOMAL_L35"/>
    <property type="match status" value="1"/>
</dbReference>
<keyword evidence="2 4" id="KW-0689">Ribosomal protein</keyword>
<dbReference type="PANTHER" id="PTHR33343:SF1">
    <property type="entry name" value="LARGE RIBOSOMAL SUBUNIT PROTEIN BL35M"/>
    <property type="match status" value="1"/>
</dbReference>
<dbReference type="NCBIfam" id="TIGR00001">
    <property type="entry name" value="rpmI_bact"/>
    <property type="match status" value="1"/>
</dbReference>
<evidence type="ECO:0000256" key="1">
    <source>
        <dbReference type="ARBA" id="ARBA00006598"/>
    </source>
</evidence>
<dbReference type="GO" id="GO:0005840">
    <property type="term" value="C:ribosome"/>
    <property type="evidence" value="ECO:0007669"/>
    <property type="project" value="UniProtKB-KW"/>
</dbReference>
<evidence type="ECO:0000313" key="6">
    <source>
        <dbReference type="EMBL" id="MFB2937763.1"/>
    </source>
</evidence>
<evidence type="ECO:0000313" key="7">
    <source>
        <dbReference type="Proteomes" id="UP001576776"/>
    </source>
</evidence>
<proteinExistence type="inferred from homology"/>
<accession>A0ABV4YGX4</accession>
<dbReference type="SUPFAM" id="SSF143034">
    <property type="entry name" value="L35p-like"/>
    <property type="match status" value="1"/>
</dbReference>
<comment type="similarity">
    <text evidence="1 4 5">Belongs to the bacterial ribosomal protein bL35 family.</text>
</comment>
<reference evidence="6 7" key="1">
    <citation type="submission" date="2024-09" db="EMBL/GenBank/DDBJ databases">
        <title>Floridaenema gen nov. (Aerosakkonemataceae, Aerosakkonematales ord. nov., Cyanobacteria) from benthic tropical and subtropical fresh waters, with the description of four new species.</title>
        <authorList>
            <person name="Moretto J.A."/>
            <person name="Berthold D.E."/>
            <person name="Lefler F.W."/>
            <person name="Huang I.-S."/>
            <person name="Laughinghouse H. IV."/>
        </authorList>
    </citation>
    <scope>NUCLEOTIDE SEQUENCE [LARGE SCALE GENOMIC DNA]</scope>
    <source>
        <strain evidence="6 7">BLCC-F154</strain>
    </source>
</reference>
<comment type="caution">
    <text evidence="6">The sequence shown here is derived from an EMBL/GenBank/DDBJ whole genome shotgun (WGS) entry which is preliminary data.</text>
</comment>
<evidence type="ECO:0000256" key="2">
    <source>
        <dbReference type="ARBA" id="ARBA00022980"/>
    </source>
</evidence>
<dbReference type="EMBL" id="JBHFNS010000078">
    <property type="protein sequence ID" value="MFB2937763.1"/>
    <property type="molecule type" value="Genomic_DNA"/>
</dbReference>
<evidence type="ECO:0000256" key="3">
    <source>
        <dbReference type="ARBA" id="ARBA00023274"/>
    </source>
</evidence>
<dbReference type="InterPro" id="IPR001706">
    <property type="entry name" value="Ribosomal_bL35"/>
</dbReference>
<dbReference type="InterPro" id="IPR021137">
    <property type="entry name" value="Ribosomal_bL35-like"/>
</dbReference>
<protein>
    <recommendedName>
        <fullName evidence="4">Large ribosomal subunit protein bL35</fullName>
    </recommendedName>
</protein>
<organism evidence="6 7">
    <name type="scientific">Floridaenema fluviatile BLCC-F154</name>
    <dbReference type="NCBI Taxonomy" id="3153640"/>
    <lineage>
        <taxon>Bacteria</taxon>
        <taxon>Bacillati</taxon>
        <taxon>Cyanobacteriota</taxon>
        <taxon>Cyanophyceae</taxon>
        <taxon>Oscillatoriophycideae</taxon>
        <taxon>Aerosakkonematales</taxon>
        <taxon>Aerosakkonemataceae</taxon>
        <taxon>Floridanema</taxon>
        <taxon>Floridanema fluviatile</taxon>
    </lineage>
</organism>
<keyword evidence="3 4" id="KW-0687">Ribonucleoprotein</keyword>
<dbReference type="RefSeq" id="WP_413259251.1">
    <property type="nucleotide sequence ID" value="NZ_JBHFNS010000078.1"/>
</dbReference>
<keyword evidence="7" id="KW-1185">Reference proteome</keyword>
<dbReference type="Pfam" id="PF01632">
    <property type="entry name" value="Ribosomal_L35p"/>
    <property type="match status" value="1"/>
</dbReference>
<dbReference type="Proteomes" id="UP001576776">
    <property type="component" value="Unassembled WGS sequence"/>
</dbReference>
<name>A0ABV4YGX4_9CYAN</name>
<dbReference type="PANTHER" id="PTHR33343">
    <property type="entry name" value="54S RIBOSOMAL PROTEIN BL35M"/>
    <property type="match status" value="1"/>
</dbReference>
<sequence>MPKVKTRRSAAKRFRTTGSGKIVRRRAFKNHLLQHKSTKRKRDLSRLTIVDERDEGNVRLMLPYL</sequence>
<dbReference type="InterPro" id="IPR018265">
    <property type="entry name" value="Ribosomal_bL35_CS"/>
</dbReference>
<gene>
    <name evidence="4 6" type="primary">rpmI</name>
    <name evidence="4" type="synonym">rpl35</name>
    <name evidence="6" type="ORF">ACE1B6_21150</name>
</gene>
<dbReference type="PRINTS" id="PR00064">
    <property type="entry name" value="RIBOSOMALL35"/>
</dbReference>
<dbReference type="Gene3D" id="4.10.410.60">
    <property type="match status" value="1"/>
</dbReference>
<dbReference type="InterPro" id="IPR037229">
    <property type="entry name" value="Ribosomal_bL35_sf"/>
</dbReference>